<dbReference type="AlphaFoldDB" id="A0A7W8ZND9"/>
<organism evidence="1 2">
    <name type="scientific">Pedobacter cryoconitis</name>
    <dbReference type="NCBI Taxonomy" id="188932"/>
    <lineage>
        <taxon>Bacteria</taxon>
        <taxon>Pseudomonadati</taxon>
        <taxon>Bacteroidota</taxon>
        <taxon>Sphingobacteriia</taxon>
        <taxon>Sphingobacteriales</taxon>
        <taxon>Sphingobacteriaceae</taxon>
        <taxon>Pedobacter</taxon>
    </lineage>
</organism>
<gene>
    <name evidence="1" type="ORF">HDE68_002961</name>
</gene>
<dbReference type="Proteomes" id="UP000537204">
    <property type="component" value="Unassembled WGS sequence"/>
</dbReference>
<evidence type="ECO:0000313" key="2">
    <source>
        <dbReference type="Proteomes" id="UP000537204"/>
    </source>
</evidence>
<sequence length="60" mass="6782">MGLFDVKRLTGPDLSFLTGALLFETVRIKLPENIRTSKSLIKVLGQNSNHFYIECLMVGR</sequence>
<accession>A0A7W8ZND9</accession>
<evidence type="ECO:0000313" key="1">
    <source>
        <dbReference type="EMBL" id="MBB5637048.1"/>
    </source>
</evidence>
<dbReference type="EMBL" id="JACHCE010000004">
    <property type="protein sequence ID" value="MBB5637048.1"/>
    <property type="molecule type" value="Genomic_DNA"/>
</dbReference>
<name>A0A7W8ZND9_9SPHI</name>
<protein>
    <submittedName>
        <fullName evidence="1">Uncharacterized protein</fullName>
    </submittedName>
</protein>
<comment type="caution">
    <text evidence="1">The sequence shown here is derived from an EMBL/GenBank/DDBJ whole genome shotgun (WGS) entry which is preliminary data.</text>
</comment>
<reference evidence="1 2" key="1">
    <citation type="submission" date="2020-08" db="EMBL/GenBank/DDBJ databases">
        <title>Genomic Encyclopedia of Type Strains, Phase IV (KMG-V): Genome sequencing to study the core and pangenomes of soil and plant-associated prokaryotes.</title>
        <authorList>
            <person name="Whitman W."/>
        </authorList>
    </citation>
    <scope>NUCLEOTIDE SEQUENCE [LARGE SCALE GENOMIC DNA]</scope>
    <source>
        <strain evidence="1 2">S3M1</strain>
    </source>
</reference>
<proteinExistence type="predicted"/>